<dbReference type="Pfam" id="PF12822">
    <property type="entry name" value="ECF_trnsprt"/>
    <property type="match status" value="1"/>
</dbReference>
<evidence type="ECO:0000256" key="1">
    <source>
        <dbReference type="SAM" id="Phobius"/>
    </source>
</evidence>
<feature type="transmembrane region" description="Helical" evidence="1">
    <location>
        <begin position="161"/>
        <end position="178"/>
    </location>
</feature>
<feature type="transmembrane region" description="Helical" evidence="1">
    <location>
        <begin position="72"/>
        <end position="92"/>
    </location>
</feature>
<proteinExistence type="predicted"/>
<dbReference type="InterPro" id="IPR024529">
    <property type="entry name" value="ECF_trnsprt_substrate-spec"/>
</dbReference>
<name>B5Y756_COPPD</name>
<keyword evidence="3" id="KW-1185">Reference proteome</keyword>
<feature type="transmembrane region" description="Helical" evidence="1">
    <location>
        <begin position="137"/>
        <end position="154"/>
    </location>
</feature>
<keyword evidence="1" id="KW-0472">Membrane</keyword>
<evidence type="ECO:0008006" key="4">
    <source>
        <dbReference type="Google" id="ProtNLM"/>
    </source>
</evidence>
<keyword evidence="1" id="KW-1133">Transmembrane helix</keyword>
<evidence type="ECO:0000313" key="3">
    <source>
        <dbReference type="Proteomes" id="UP000001732"/>
    </source>
</evidence>
<sequence length="196" mass="21006">MWSISFSTPVLVLIPVAVGINYVGKLFAQLLKLPLWLDSIGTVIASMLSGPIVGSISGAINNIIYGLTMDPISFVYALTSVAIGLTVGIMAYKGRINNLWRAVVVGLVVALVAAVVSTPLNVIFWGGQTGNVWGDALYAYLIAHGVPVWLSSFLDELVVDLPDKVATVIIAFLIFASLPKRLVQMYEGEEALEKLD</sequence>
<dbReference type="AlphaFoldDB" id="B5Y756"/>
<protein>
    <recommendedName>
        <fullName evidence="4">Signal transduction histidine kinase, LytS</fullName>
    </recommendedName>
</protein>
<dbReference type="Gene3D" id="1.10.1760.20">
    <property type="match status" value="1"/>
</dbReference>
<feature type="transmembrane region" description="Helical" evidence="1">
    <location>
        <begin position="99"/>
        <end position="125"/>
    </location>
</feature>
<feature type="transmembrane region" description="Helical" evidence="1">
    <location>
        <begin position="35"/>
        <end position="60"/>
    </location>
</feature>
<dbReference type="Proteomes" id="UP000001732">
    <property type="component" value="Chromosome"/>
</dbReference>
<reference evidence="3" key="1">
    <citation type="submission" date="2008-08" db="EMBL/GenBank/DDBJ databases">
        <title>The complete genome sequence of Coprothermobacter proteolyticus strain ATCC 5245 / DSM 5265 / BT.</title>
        <authorList>
            <person name="Dodson R.J."/>
            <person name="Durkin A.S."/>
            <person name="Wu M."/>
            <person name="Eisen J."/>
            <person name="Sutton G."/>
        </authorList>
    </citation>
    <scope>NUCLEOTIDE SEQUENCE [LARGE SCALE GENOMIC DNA]</scope>
    <source>
        <strain evidence="3">ATCC 35245 / DSM 5265 / OCM 4 / BT</strain>
    </source>
</reference>
<organism evidence="2 3">
    <name type="scientific">Coprothermobacter proteolyticus (strain ATCC 35245 / DSM 5265 / OCM 4 / BT)</name>
    <dbReference type="NCBI Taxonomy" id="309798"/>
    <lineage>
        <taxon>Bacteria</taxon>
        <taxon>Pseudomonadati</taxon>
        <taxon>Coprothermobacterota</taxon>
        <taxon>Coprothermobacteria</taxon>
        <taxon>Coprothermobacterales</taxon>
        <taxon>Coprothermobacteraceae</taxon>
        <taxon>Coprothermobacter</taxon>
    </lineage>
</organism>
<dbReference type="EMBL" id="CP001145">
    <property type="protein sequence ID" value="ACI17201.1"/>
    <property type="molecule type" value="Genomic_DNA"/>
</dbReference>
<accession>B5Y756</accession>
<reference evidence="2 3" key="2">
    <citation type="journal article" date="2014" name="Genome Announc.">
        <title>Complete Genome Sequence of Coprothermobacter proteolyticus DSM 5265.</title>
        <authorList>
            <person name="Alexiev A."/>
            <person name="Coil D.A."/>
            <person name="Badger J.H."/>
            <person name="Enticknap J."/>
            <person name="Ward N."/>
            <person name="Robb F.T."/>
            <person name="Eisen J.A."/>
        </authorList>
    </citation>
    <scope>NUCLEOTIDE SEQUENCE [LARGE SCALE GENOMIC DNA]</scope>
    <source>
        <strain evidence="3">ATCC 35245 / DSM 5265 / OCM 4 / BT</strain>
    </source>
</reference>
<evidence type="ECO:0000313" key="2">
    <source>
        <dbReference type="EMBL" id="ACI17201.1"/>
    </source>
</evidence>
<dbReference type="eggNOG" id="COG3275">
    <property type="taxonomic scope" value="Bacteria"/>
</dbReference>
<feature type="transmembrane region" description="Helical" evidence="1">
    <location>
        <begin position="6"/>
        <end position="23"/>
    </location>
</feature>
<keyword evidence="1" id="KW-0812">Transmembrane</keyword>
<gene>
    <name evidence="2" type="ordered locus">COPRO5265_0235</name>
</gene>
<dbReference type="GO" id="GO:0022857">
    <property type="term" value="F:transmembrane transporter activity"/>
    <property type="evidence" value="ECO:0007669"/>
    <property type="project" value="InterPro"/>
</dbReference>
<dbReference type="KEGG" id="cpo:COPRO5265_0235"/>
<dbReference type="STRING" id="309798.COPRO5265_0235"/>